<dbReference type="Proteomes" id="UP000185544">
    <property type="component" value="Chromosome"/>
</dbReference>
<evidence type="ECO:0000313" key="6">
    <source>
        <dbReference type="Proteomes" id="UP000185544"/>
    </source>
</evidence>
<evidence type="ECO:0000256" key="1">
    <source>
        <dbReference type="ARBA" id="ARBA00008467"/>
    </source>
</evidence>
<dbReference type="SUPFAM" id="SSF53901">
    <property type="entry name" value="Thiolase-like"/>
    <property type="match status" value="2"/>
</dbReference>
<dbReference type="Gene3D" id="3.40.47.10">
    <property type="match status" value="2"/>
</dbReference>
<accession>A0A1L6MVU5</accession>
<dbReference type="STRING" id="1882918.BCY86_02275"/>
<dbReference type="RefSeq" id="WP_075276279.1">
    <property type="nucleotide sequence ID" value="NZ_CP016908.1"/>
</dbReference>
<dbReference type="EMBL" id="CP016908">
    <property type="protein sequence ID" value="APR99631.1"/>
    <property type="molecule type" value="Genomic_DNA"/>
</dbReference>
<dbReference type="GO" id="GO:0004315">
    <property type="term" value="F:3-oxoacyl-[acyl-carrier-protein] synthase activity"/>
    <property type="evidence" value="ECO:0007669"/>
    <property type="project" value="TreeGrafter"/>
</dbReference>
<keyword evidence="6" id="KW-1185">Reference proteome</keyword>
<proteinExistence type="inferred from homology"/>
<feature type="domain" description="Ketosynthase family 3 (KS3)" evidence="4">
    <location>
        <begin position="1"/>
        <end position="383"/>
    </location>
</feature>
<dbReference type="Pfam" id="PF00109">
    <property type="entry name" value="ketoacyl-synt"/>
    <property type="match status" value="1"/>
</dbReference>
<dbReference type="Pfam" id="PF02801">
    <property type="entry name" value="Ketoacyl-synt_C"/>
    <property type="match status" value="1"/>
</dbReference>
<dbReference type="PANTHER" id="PTHR11712:SF336">
    <property type="entry name" value="3-OXOACYL-[ACYL-CARRIER-PROTEIN] SYNTHASE, MITOCHONDRIAL"/>
    <property type="match status" value="1"/>
</dbReference>
<dbReference type="PANTHER" id="PTHR11712">
    <property type="entry name" value="POLYKETIDE SYNTHASE-RELATED"/>
    <property type="match status" value="1"/>
</dbReference>
<dbReference type="AlphaFoldDB" id="A0A1L6MVU5"/>
<sequence>MNPLCITGMGIVSALGIGKESFYEAMDDPRTHIQRREGRTEAAQSSRYPQAHVTEIQQFDAAKYLGDKGLRILDRLTKLLVVATRLTMHDAGYKKDGAYVQLSPERVGLCSSNAYGSLEAVTELGRVAILEDARYINPAKFPNTVSNSAAGYASIWEDLRALNVSVSDGNCGALDVVACADIFLQAKRADAILVGGAEAISEALYLAFHKLGALESQVRLGEGASFFSLESEEVATHRGAHCMAKIIGYGTAVVSPKTASKLIYASEQVVEKAIHLALQDSQISKNEIDIVASGLSGLPAFDQAELTGIQRVLGPKTCIAAPKLIFGETLGAGGAMNIAALLAWFQGVKPSALVAGSPPPSLKTALVTAMGFYGNASAVILCRP</sequence>
<dbReference type="InterPro" id="IPR020841">
    <property type="entry name" value="PKS_Beta-ketoAc_synthase_dom"/>
</dbReference>
<comment type="similarity">
    <text evidence="1 3">Belongs to the thiolase-like superfamily. Beta-ketoacyl-ACP synthases family.</text>
</comment>
<dbReference type="KEGG" id="pabo:BCY86_02275"/>
<keyword evidence="2 3" id="KW-0808">Transferase</keyword>
<dbReference type="InterPro" id="IPR016039">
    <property type="entry name" value="Thiolase-like"/>
</dbReference>
<evidence type="ECO:0000313" key="5">
    <source>
        <dbReference type="EMBL" id="APR99631.1"/>
    </source>
</evidence>
<evidence type="ECO:0000256" key="3">
    <source>
        <dbReference type="RuleBase" id="RU003694"/>
    </source>
</evidence>
<dbReference type="OrthoDB" id="7061549at2"/>
<dbReference type="InterPro" id="IPR014031">
    <property type="entry name" value="Ketoacyl_synth_C"/>
</dbReference>
<protein>
    <recommendedName>
        <fullName evidence="4">Ketosynthase family 3 (KS3) domain-containing protein</fullName>
    </recommendedName>
</protein>
<evidence type="ECO:0000256" key="2">
    <source>
        <dbReference type="ARBA" id="ARBA00022679"/>
    </source>
</evidence>
<dbReference type="GO" id="GO:0006633">
    <property type="term" value="P:fatty acid biosynthetic process"/>
    <property type="evidence" value="ECO:0007669"/>
    <property type="project" value="TreeGrafter"/>
</dbReference>
<dbReference type="PROSITE" id="PS52004">
    <property type="entry name" value="KS3_2"/>
    <property type="match status" value="1"/>
</dbReference>
<dbReference type="InterPro" id="IPR014030">
    <property type="entry name" value="Ketoacyl_synth_N"/>
</dbReference>
<gene>
    <name evidence="5" type="ORF">BCY86_02275</name>
</gene>
<evidence type="ECO:0000259" key="4">
    <source>
        <dbReference type="PROSITE" id="PS52004"/>
    </source>
</evidence>
<dbReference type="InterPro" id="IPR000794">
    <property type="entry name" value="Beta-ketoacyl_synthase"/>
</dbReference>
<name>A0A1L6MVU5_9BACT</name>
<organism evidence="5 6">
    <name type="scientific">Pajaroellobacter abortibovis</name>
    <dbReference type="NCBI Taxonomy" id="1882918"/>
    <lineage>
        <taxon>Bacteria</taxon>
        <taxon>Pseudomonadati</taxon>
        <taxon>Myxococcota</taxon>
        <taxon>Polyangia</taxon>
        <taxon>Polyangiales</taxon>
        <taxon>Polyangiaceae</taxon>
    </lineage>
</organism>
<reference evidence="5 6" key="1">
    <citation type="submission" date="2016-08" db="EMBL/GenBank/DDBJ databases">
        <title>Identification and validation of antigenic proteins from Pajaroellobacter abortibovis using de-novo genome sequence assembly and reverse vaccinology.</title>
        <authorList>
            <person name="Welly B.T."/>
            <person name="Miller M.R."/>
            <person name="Stott J.L."/>
            <person name="Blanchard M.T."/>
            <person name="Islas-Trejo A.D."/>
            <person name="O'Rourke S.M."/>
            <person name="Young A.E."/>
            <person name="Medrano J.F."/>
            <person name="Van Eenennaam A.L."/>
        </authorList>
    </citation>
    <scope>NUCLEOTIDE SEQUENCE [LARGE SCALE GENOMIC DNA]</scope>
    <source>
        <strain evidence="5 6">BTF92-0548A/99-0131</strain>
    </source>
</reference>